<dbReference type="GO" id="GO:0016491">
    <property type="term" value="F:oxidoreductase activity"/>
    <property type="evidence" value="ECO:0007669"/>
    <property type="project" value="UniProtKB-KW"/>
</dbReference>
<keyword evidence="1" id="KW-0560">Oxidoreductase</keyword>
<name>A0AAD2HX86_9AGAR</name>
<protein>
    <submittedName>
        <fullName evidence="2">Uncharacterized protein</fullName>
    </submittedName>
</protein>
<dbReference type="Proteomes" id="UP001295794">
    <property type="component" value="Unassembled WGS sequence"/>
</dbReference>
<accession>A0AAD2HX86</accession>
<reference evidence="2" key="1">
    <citation type="submission" date="2023-11" db="EMBL/GenBank/DDBJ databases">
        <authorList>
            <person name="De Vega J J."/>
            <person name="De Vega J J."/>
        </authorList>
    </citation>
    <scope>NUCLEOTIDE SEQUENCE</scope>
</reference>
<evidence type="ECO:0000313" key="2">
    <source>
        <dbReference type="EMBL" id="CAK5283919.1"/>
    </source>
</evidence>
<dbReference type="EMBL" id="CAVNYO010000478">
    <property type="protein sequence ID" value="CAK5283919.1"/>
    <property type="molecule type" value="Genomic_DNA"/>
</dbReference>
<dbReference type="AlphaFoldDB" id="A0AAD2HX86"/>
<dbReference type="Pfam" id="PF14027">
    <property type="entry name" value="Questin_oxidase"/>
    <property type="match status" value="2"/>
</dbReference>
<proteinExistence type="predicted"/>
<dbReference type="InterPro" id="IPR025337">
    <property type="entry name" value="Questin_oxidase-like"/>
</dbReference>
<gene>
    <name evidence="2" type="ORF">MYCIT1_LOCUS36840</name>
</gene>
<dbReference type="PANTHER" id="PTHR35870">
    <property type="entry name" value="PROTEIN, PUTATIVE (AFU_ORTHOLOGUE AFUA_5G03330)-RELATED"/>
    <property type="match status" value="1"/>
</dbReference>
<organism evidence="2 3">
    <name type="scientific">Mycena citricolor</name>
    <dbReference type="NCBI Taxonomy" id="2018698"/>
    <lineage>
        <taxon>Eukaryota</taxon>
        <taxon>Fungi</taxon>
        <taxon>Dikarya</taxon>
        <taxon>Basidiomycota</taxon>
        <taxon>Agaricomycotina</taxon>
        <taxon>Agaricomycetes</taxon>
        <taxon>Agaricomycetidae</taxon>
        <taxon>Agaricales</taxon>
        <taxon>Marasmiineae</taxon>
        <taxon>Mycenaceae</taxon>
        <taxon>Mycena</taxon>
    </lineage>
</organism>
<keyword evidence="3" id="KW-1185">Reference proteome</keyword>
<sequence>MYQPLHQGLVNTPTTPEAGRKLQELLARDAREHHCFFDDIGRKNHNAHHLVAAYDLGATGALLARIYEEESVILRPLGPQYDIFTDQTWTTRLGERQAYASYLLFFEKKIGALGVQKTIEEYVLAPAANANGAAMLSRFLAARNVHPIIHVGLGVEVGQDCVVAQGLALCAVVDADFVSILSGQPSGLPELSAVPTGGATLLSILREVYESPTLGPLAPYNPRDMLGLGFNRLTESPARGAELRRLYAGWSLDTTLTDSAFKAECQKKVDECFWQATLLTAAAGRPGRENRIDFFLMHTLTSAVSLPTLLAALPNKLHKAQLLQAHALASALWAIARGRPRINPALLMSCPDLAPGQPGGESNPWLPVTLNALEHADSHVIKTIRTLYYAAQRLGQTPAGGVPGAVDSDGKETHEGASRLDGSAFVRAAIMTSETLGWVAFGGEPGQWDRSSLGWDAAKGPLGEFYAGRSEPRFKDQWPEISRNTMYQPLRQGLVNTPNTPEAARKLQELLARDARDHHCYFDDRGFKNHNSHQCVPLHAFHDPQSLMTNRASLIAAYDLGATPALLEKIYEGESVPLLPLGPQHDNFTDQTWTTRLGERNAYASYLHFFEKKIEALGVQKTIEEYVLAPAANANGAAMLSRLFSGAIHPVIHVGLGVEVGQDCVVAQGLALCAVVDADFVSILSGHPSGLPELSTTPTSGTTLLSVLREVYDSPTLAPLAPYNPSDVLGIGFNDLTASPARGAELRRLYAQWSLDTTLSDSAFDAECEKKVDECFWQATLLTAAAGRPGRENRVDFFLMHILTSAMALPPLLAALPNKLHKAQVLQGYAIASALWTIARGRPRVNPALLMSYADVAPAQPGGAANPWLPVTLNAYEQADSHVIKTIRALYYAAQRLGQTAAGAVPGAVDSAGKETHEGASQLDGSAFVRAAIMTSETLGWIVFGGKQGNWDRSSLGWDAAWA</sequence>
<evidence type="ECO:0000256" key="1">
    <source>
        <dbReference type="ARBA" id="ARBA00023002"/>
    </source>
</evidence>
<comment type="caution">
    <text evidence="2">The sequence shown here is derived from an EMBL/GenBank/DDBJ whole genome shotgun (WGS) entry which is preliminary data.</text>
</comment>
<evidence type="ECO:0000313" key="3">
    <source>
        <dbReference type="Proteomes" id="UP001295794"/>
    </source>
</evidence>
<dbReference type="PANTHER" id="PTHR35870:SF1">
    <property type="entry name" value="PROTEIN, PUTATIVE (AFU_ORTHOLOGUE AFUA_5G03330)-RELATED"/>
    <property type="match status" value="1"/>
</dbReference>